<evidence type="ECO:0000256" key="2">
    <source>
        <dbReference type="ARBA" id="ARBA00023125"/>
    </source>
</evidence>
<dbReference type="PROSITE" id="PS50977">
    <property type="entry name" value="HTH_TETR_2"/>
    <property type="match status" value="1"/>
</dbReference>
<evidence type="ECO:0000259" key="5">
    <source>
        <dbReference type="PROSITE" id="PS50977"/>
    </source>
</evidence>
<dbReference type="GO" id="GO:0003700">
    <property type="term" value="F:DNA-binding transcription factor activity"/>
    <property type="evidence" value="ECO:0007669"/>
    <property type="project" value="TreeGrafter"/>
</dbReference>
<gene>
    <name evidence="6" type="ORF">DES53_106193</name>
</gene>
<dbReference type="EMBL" id="QNRR01000006">
    <property type="protein sequence ID" value="RBP42484.1"/>
    <property type="molecule type" value="Genomic_DNA"/>
</dbReference>
<comment type="caution">
    <text evidence="6">The sequence shown here is derived from an EMBL/GenBank/DDBJ whole genome shotgun (WGS) entry which is preliminary data.</text>
</comment>
<evidence type="ECO:0000313" key="7">
    <source>
        <dbReference type="Proteomes" id="UP000253426"/>
    </source>
</evidence>
<evidence type="ECO:0000256" key="4">
    <source>
        <dbReference type="PROSITE-ProRule" id="PRU00335"/>
    </source>
</evidence>
<dbReference type="Gene3D" id="1.10.357.10">
    <property type="entry name" value="Tetracycline Repressor, domain 2"/>
    <property type="match status" value="1"/>
</dbReference>
<dbReference type="InterPro" id="IPR041479">
    <property type="entry name" value="TetR_CgmR_C"/>
</dbReference>
<reference evidence="6 7" key="1">
    <citation type="submission" date="2018-06" db="EMBL/GenBank/DDBJ databases">
        <title>Genomic Encyclopedia of Type Strains, Phase IV (KMG-IV): sequencing the most valuable type-strain genomes for metagenomic binning, comparative biology and taxonomic classification.</title>
        <authorList>
            <person name="Goeker M."/>
        </authorList>
    </citation>
    <scope>NUCLEOTIDE SEQUENCE [LARGE SCALE GENOMIC DNA]</scope>
    <source>
        <strain evidence="6 7">DSM 25532</strain>
    </source>
</reference>
<keyword evidence="2 4" id="KW-0238">DNA-binding</keyword>
<evidence type="ECO:0000256" key="1">
    <source>
        <dbReference type="ARBA" id="ARBA00023015"/>
    </source>
</evidence>
<dbReference type="Pfam" id="PF00440">
    <property type="entry name" value="TetR_N"/>
    <property type="match status" value="1"/>
</dbReference>
<dbReference type="AlphaFoldDB" id="A0A366HJR3"/>
<feature type="DNA-binding region" description="H-T-H motif" evidence="4">
    <location>
        <begin position="58"/>
        <end position="77"/>
    </location>
</feature>
<dbReference type="InterPro" id="IPR001647">
    <property type="entry name" value="HTH_TetR"/>
</dbReference>
<dbReference type="InterPro" id="IPR050109">
    <property type="entry name" value="HTH-type_TetR-like_transc_reg"/>
</dbReference>
<dbReference type="PRINTS" id="PR00455">
    <property type="entry name" value="HTHTETR"/>
</dbReference>
<accession>A0A366HJR3</accession>
<evidence type="ECO:0000256" key="3">
    <source>
        <dbReference type="ARBA" id="ARBA00023163"/>
    </source>
</evidence>
<dbReference type="Pfam" id="PF17937">
    <property type="entry name" value="TetR_C_28"/>
    <property type="match status" value="1"/>
</dbReference>
<organism evidence="6 7">
    <name type="scientific">Roseimicrobium gellanilyticum</name>
    <dbReference type="NCBI Taxonomy" id="748857"/>
    <lineage>
        <taxon>Bacteria</taxon>
        <taxon>Pseudomonadati</taxon>
        <taxon>Verrucomicrobiota</taxon>
        <taxon>Verrucomicrobiia</taxon>
        <taxon>Verrucomicrobiales</taxon>
        <taxon>Verrucomicrobiaceae</taxon>
        <taxon>Roseimicrobium</taxon>
    </lineage>
</organism>
<keyword evidence="1" id="KW-0805">Transcription regulation</keyword>
<dbReference type="PANTHER" id="PTHR30055">
    <property type="entry name" value="HTH-TYPE TRANSCRIPTIONAL REGULATOR RUTR"/>
    <property type="match status" value="1"/>
</dbReference>
<sequence length="225" mass="24940">MQLLAHCPEKNRLDGLISDRLDGMHPADCMIRPPHPLKDVLLDAAETVAAREGVSRLTFDAVASEAGVSKGGLLHHFSNKDHLIEAMVKRTADAWRKHFTESYQSVPEGPGRMARAILKCCLTDAQTWTEQLRRSYAAVFAALAHDPALIQPMREAYADLYRLVAEDGLPTNVSETVVTAIDGLWLHWVLRLRPVDQSVMDRLRASLETLLNNAVAEKEKAGALK</sequence>
<dbReference type="Proteomes" id="UP000253426">
    <property type="component" value="Unassembled WGS sequence"/>
</dbReference>
<name>A0A366HJR3_9BACT</name>
<dbReference type="SUPFAM" id="SSF46689">
    <property type="entry name" value="Homeodomain-like"/>
    <property type="match status" value="1"/>
</dbReference>
<dbReference type="InterPro" id="IPR009057">
    <property type="entry name" value="Homeodomain-like_sf"/>
</dbReference>
<evidence type="ECO:0000313" key="6">
    <source>
        <dbReference type="EMBL" id="RBP42484.1"/>
    </source>
</evidence>
<keyword evidence="7" id="KW-1185">Reference proteome</keyword>
<keyword evidence="3" id="KW-0804">Transcription</keyword>
<protein>
    <submittedName>
        <fullName evidence="6">TetR family transcriptional regulator</fullName>
    </submittedName>
</protein>
<feature type="domain" description="HTH tetR-type" evidence="5">
    <location>
        <begin position="35"/>
        <end position="95"/>
    </location>
</feature>
<proteinExistence type="predicted"/>
<dbReference type="PANTHER" id="PTHR30055:SF234">
    <property type="entry name" value="HTH-TYPE TRANSCRIPTIONAL REGULATOR BETI"/>
    <property type="match status" value="1"/>
</dbReference>
<dbReference type="OrthoDB" id="9806334at2"/>
<dbReference type="GO" id="GO:0000976">
    <property type="term" value="F:transcription cis-regulatory region binding"/>
    <property type="evidence" value="ECO:0007669"/>
    <property type="project" value="TreeGrafter"/>
</dbReference>